<reference evidence="2 3" key="1">
    <citation type="journal article" date="2016" name="Front. Microbiol.">
        <title>Fuerstia marisgermanicae gen. nov., sp. nov., an Unusual Member of the Phylum Planctomycetes from the German Wadden Sea.</title>
        <authorList>
            <person name="Kohn T."/>
            <person name="Heuer A."/>
            <person name="Jogler M."/>
            <person name="Vollmers J."/>
            <person name="Boedeker C."/>
            <person name="Bunk B."/>
            <person name="Rast P."/>
            <person name="Borchert D."/>
            <person name="Glockner I."/>
            <person name="Freese H.M."/>
            <person name="Klenk H.P."/>
            <person name="Overmann J."/>
            <person name="Kaster A.K."/>
            <person name="Rohde M."/>
            <person name="Wiegand S."/>
            <person name="Jogler C."/>
        </authorList>
    </citation>
    <scope>NUCLEOTIDE SEQUENCE [LARGE SCALE GENOMIC DNA]</scope>
    <source>
        <strain evidence="2 3">NH11</strain>
    </source>
</reference>
<gene>
    <name evidence="2" type="ORF">Fuma_03578</name>
</gene>
<organism evidence="2 3">
    <name type="scientific">Fuerstiella marisgermanici</name>
    <dbReference type="NCBI Taxonomy" id="1891926"/>
    <lineage>
        <taxon>Bacteria</taxon>
        <taxon>Pseudomonadati</taxon>
        <taxon>Planctomycetota</taxon>
        <taxon>Planctomycetia</taxon>
        <taxon>Planctomycetales</taxon>
        <taxon>Planctomycetaceae</taxon>
        <taxon>Fuerstiella</taxon>
    </lineage>
</organism>
<proteinExistence type="predicted"/>
<evidence type="ECO:0000313" key="2">
    <source>
        <dbReference type="EMBL" id="APZ93960.1"/>
    </source>
</evidence>
<name>A0A1P8WIS0_9PLAN</name>
<protein>
    <submittedName>
        <fullName evidence="2">Uncharacterized protein</fullName>
    </submittedName>
</protein>
<sequence length="59" mass="6377">MVDVIACVSVSHSILQKENITQPGTTDEVARTPPLIPTPEFEEASPEMTSPYELLPLPG</sequence>
<dbReference type="EMBL" id="CP017641">
    <property type="protein sequence ID" value="APZ93960.1"/>
    <property type="molecule type" value="Genomic_DNA"/>
</dbReference>
<dbReference type="AlphaFoldDB" id="A0A1P8WIS0"/>
<feature type="region of interest" description="Disordered" evidence="1">
    <location>
        <begin position="37"/>
        <end position="59"/>
    </location>
</feature>
<keyword evidence="3" id="KW-1185">Reference proteome</keyword>
<dbReference type="STRING" id="1891926.Fuma_03578"/>
<accession>A0A1P8WIS0</accession>
<evidence type="ECO:0000256" key="1">
    <source>
        <dbReference type="SAM" id="MobiDB-lite"/>
    </source>
</evidence>
<dbReference type="KEGG" id="fmr:Fuma_03578"/>
<evidence type="ECO:0000313" key="3">
    <source>
        <dbReference type="Proteomes" id="UP000187735"/>
    </source>
</evidence>
<dbReference type="Proteomes" id="UP000187735">
    <property type="component" value="Chromosome"/>
</dbReference>